<reference evidence="2" key="1">
    <citation type="submission" date="2022-03" db="EMBL/GenBank/DDBJ databases">
        <title>Streptomyces 7R015 and 7R016 isolated from Barleria lupulina in Thailand.</title>
        <authorList>
            <person name="Kanchanasin P."/>
            <person name="Phongsopitanun W."/>
            <person name="Tanasupawat S."/>
        </authorList>
    </citation>
    <scope>NUCLEOTIDE SEQUENCE</scope>
    <source>
        <strain evidence="2">7R016</strain>
    </source>
</reference>
<evidence type="ECO:0000313" key="3">
    <source>
        <dbReference type="Proteomes" id="UP001165270"/>
    </source>
</evidence>
<dbReference type="InterPro" id="IPR002347">
    <property type="entry name" value="SDR_fam"/>
</dbReference>
<evidence type="ECO:0000256" key="1">
    <source>
        <dbReference type="ARBA" id="ARBA00006484"/>
    </source>
</evidence>
<comment type="caution">
    <text evidence="2">The sequence shown here is derived from an EMBL/GenBank/DDBJ whole genome shotgun (WGS) entry which is preliminary data.</text>
</comment>
<dbReference type="EMBL" id="JALDAX010000007">
    <property type="protein sequence ID" value="MCI3242122.1"/>
    <property type="molecule type" value="Genomic_DNA"/>
</dbReference>
<dbReference type="PRINTS" id="PR00080">
    <property type="entry name" value="SDRFAMILY"/>
</dbReference>
<dbReference type="PANTHER" id="PTHR42760">
    <property type="entry name" value="SHORT-CHAIN DEHYDROGENASES/REDUCTASES FAMILY MEMBER"/>
    <property type="match status" value="1"/>
</dbReference>
<comment type="similarity">
    <text evidence="1">Belongs to the short-chain dehydrogenases/reductases (SDR) family.</text>
</comment>
<dbReference type="InterPro" id="IPR020904">
    <property type="entry name" value="Sc_DH/Rdtase_CS"/>
</dbReference>
<dbReference type="PRINTS" id="PR00081">
    <property type="entry name" value="GDHRDH"/>
</dbReference>
<dbReference type="Proteomes" id="UP001165270">
    <property type="component" value="Unassembled WGS sequence"/>
</dbReference>
<dbReference type="Pfam" id="PF13561">
    <property type="entry name" value="adh_short_C2"/>
    <property type="match status" value="1"/>
</dbReference>
<dbReference type="RefSeq" id="WP_242710705.1">
    <property type="nucleotide sequence ID" value="NZ_JALDAX010000007.1"/>
</dbReference>
<protein>
    <submittedName>
        <fullName evidence="2">SDR family oxidoreductase</fullName>
    </submittedName>
</protein>
<gene>
    <name evidence="2" type="ORF">MQN93_20580</name>
</gene>
<dbReference type="Gene3D" id="3.40.50.720">
    <property type="entry name" value="NAD(P)-binding Rossmann-like Domain"/>
    <property type="match status" value="1"/>
</dbReference>
<organism evidence="2 3">
    <name type="scientific">Streptomyces spinosisporus</name>
    <dbReference type="NCBI Taxonomy" id="2927582"/>
    <lineage>
        <taxon>Bacteria</taxon>
        <taxon>Bacillati</taxon>
        <taxon>Actinomycetota</taxon>
        <taxon>Actinomycetes</taxon>
        <taxon>Kitasatosporales</taxon>
        <taxon>Streptomycetaceae</taxon>
        <taxon>Streptomyces</taxon>
    </lineage>
</organism>
<sequence length="268" mass="27936">MATHAVQGEKEPVSRRRGVLVTGGSRGIGRAVALAFAEGGDRVAIQYAGRRTDAEETLRKLPGQGHALLQADLGEPDAAERLVAEAVTALGEVDVLVNNAGLAPTADTRHTISDVPLADWQRIWRRMVQVNLLGAADLSWAVARHLIDRGAHGAIVNIGSRGAFRGEPDFPAYGATKAALHALGQSLSVALAPHGISVTSVAPGFVATERQAAKLSGPEGERLRNESPFGRVGTPAEIAATVHFLASDAAVWASGTVVDVNGASYLRT</sequence>
<evidence type="ECO:0000313" key="2">
    <source>
        <dbReference type="EMBL" id="MCI3242122.1"/>
    </source>
</evidence>
<dbReference type="PROSITE" id="PS00061">
    <property type="entry name" value="ADH_SHORT"/>
    <property type="match status" value="1"/>
</dbReference>
<keyword evidence="3" id="KW-1185">Reference proteome</keyword>
<dbReference type="SUPFAM" id="SSF51735">
    <property type="entry name" value="NAD(P)-binding Rossmann-fold domains"/>
    <property type="match status" value="1"/>
</dbReference>
<dbReference type="InterPro" id="IPR036291">
    <property type="entry name" value="NAD(P)-bd_dom_sf"/>
</dbReference>
<name>A0ABS9XKH1_9ACTN</name>
<proteinExistence type="inferred from homology"/>
<accession>A0ABS9XKH1</accession>
<dbReference type="CDD" id="cd05233">
    <property type="entry name" value="SDR_c"/>
    <property type="match status" value="1"/>
</dbReference>